<gene>
    <name evidence="3" type="ORF">F5050DRAFT_1895909</name>
</gene>
<evidence type="ECO:0000256" key="1">
    <source>
        <dbReference type="SAM" id="MobiDB-lite"/>
    </source>
</evidence>
<feature type="signal peptide" evidence="2">
    <location>
        <begin position="1"/>
        <end position="26"/>
    </location>
</feature>
<proteinExistence type="predicted"/>
<accession>A0ABQ8Q9S1</accession>
<keyword evidence="2" id="KW-0732">Signal</keyword>
<evidence type="ECO:0000256" key="2">
    <source>
        <dbReference type="SAM" id="SignalP"/>
    </source>
</evidence>
<evidence type="ECO:0000313" key="4">
    <source>
        <dbReference type="Proteomes" id="UP001163828"/>
    </source>
</evidence>
<organism evidence="3 4">
    <name type="scientific">Lentinula boryana</name>
    <dbReference type="NCBI Taxonomy" id="40481"/>
    <lineage>
        <taxon>Eukaryota</taxon>
        <taxon>Fungi</taxon>
        <taxon>Dikarya</taxon>
        <taxon>Basidiomycota</taxon>
        <taxon>Agaricomycotina</taxon>
        <taxon>Agaricomycetes</taxon>
        <taxon>Agaricomycetidae</taxon>
        <taxon>Agaricales</taxon>
        <taxon>Marasmiineae</taxon>
        <taxon>Omphalotaceae</taxon>
        <taxon>Lentinula</taxon>
    </lineage>
</organism>
<keyword evidence="4" id="KW-1185">Reference proteome</keyword>
<comment type="caution">
    <text evidence="3">The sequence shown here is derived from an EMBL/GenBank/DDBJ whole genome shotgun (WGS) entry which is preliminary data.</text>
</comment>
<sequence>MHLLSSPAHLFSVVLLSIALGVMTMAVPLTIRDTDIGKWQWHSKRRGPLLQLKVTLVRRYGPEPESSTEDNRQAAYSKFLHNEEHWYLYITQYCGFHAVQDNQLWRLRKVVSKIPVVSKFSVGQITSTKDVTISEGRKEALYSEIEKITGHSQFEALNAMIDFLKTEIPKGMAYTPRSEDPDAWTKIFLAMTNHDQYLKEFPGQEDPYIRLPDGTTDAQRAASISEGTKRKLTSDRQRKSKKIKAQMGVSNLLG</sequence>
<feature type="chain" id="PRO_5046340252" evidence="2">
    <location>
        <begin position="27"/>
        <end position="254"/>
    </location>
</feature>
<dbReference type="Proteomes" id="UP001163828">
    <property type="component" value="Unassembled WGS sequence"/>
</dbReference>
<evidence type="ECO:0000313" key="3">
    <source>
        <dbReference type="EMBL" id="KAJ3995276.1"/>
    </source>
</evidence>
<feature type="region of interest" description="Disordered" evidence="1">
    <location>
        <begin position="212"/>
        <end position="254"/>
    </location>
</feature>
<name>A0ABQ8Q9S1_9AGAR</name>
<protein>
    <submittedName>
        <fullName evidence="3">Uncharacterized protein</fullName>
    </submittedName>
</protein>
<dbReference type="EMBL" id="MU790661">
    <property type="protein sequence ID" value="KAJ3995276.1"/>
    <property type="molecule type" value="Genomic_DNA"/>
</dbReference>
<reference evidence="3" key="1">
    <citation type="submission" date="2022-08" db="EMBL/GenBank/DDBJ databases">
        <authorList>
            <consortium name="DOE Joint Genome Institute"/>
            <person name="Min B."/>
            <person name="Riley R."/>
            <person name="Sierra-Patev S."/>
            <person name="Naranjo-Ortiz M."/>
            <person name="Looney B."/>
            <person name="Konkel Z."/>
            <person name="Slot J.C."/>
            <person name="Sakamoto Y."/>
            <person name="Steenwyk J.L."/>
            <person name="Rokas A."/>
            <person name="Carro J."/>
            <person name="Camarero S."/>
            <person name="Ferreira P."/>
            <person name="Molpeceres G."/>
            <person name="Ruiz-Duenas F.J."/>
            <person name="Serrano A."/>
            <person name="Henrissat B."/>
            <person name="Drula E."/>
            <person name="Hughes K.W."/>
            <person name="Mata J.L."/>
            <person name="Ishikawa N.K."/>
            <person name="Vargas-Isla R."/>
            <person name="Ushijima S."/>
            <person name="Smith C.A."/>
            <person name="Ahrendt S."/>
            <person name="Andreopoulos W."/>
            <person name="He G."/>
            <person name="Labutti K."/>
            <person name="Lipzen A."/>
            <person name="Ng V."/>
            <person name="Sandor L."/>
            <person name="Barry K."/>
            <person name="Martinez A.T."/>
            <person name="Xiao Y."/>
            <person name="Gibbons J.G."/>
            <person name="Terashima K."/>
            <person name="Hibbett D.S."/>
            <person name="Grigoriev I.V."/>
        </authorList>
    </citation>
    <scope>NUCLEOTIDE SEQUENCE</scope>
    <source>
        <strain evidence="3">TFB10827</strain>
    </source>
</reference>
<feature type="compositionally biased region" description="Basic and acidic residues" evidence="1">
    <location>
        <begin position="227"/>
        <end position="237"/>
    </location>
</feature>